<dbReference type="GO" id="GO:0046872">
    <property type="term" value="F:metal ion binding"/>
    <property type="evidence" value="ECO:0007669"/>
    <property type="project" value="UniProtKB-KW"/>
</dbReference>
<dbReference type="AlphaFoldDB" id="A0AAD8PL01"/>
<evidence type="ECO:0000313" key="9">
    <source>
        <dbReference type="Proteomes" id="UP001230504"/>
    </source>
</evidence>
<evidence type="ECO:0000256" key="1">
    <source>
        <dbReference type="ARBA" id="ARBA00022723"/>
    </source>
</evidence>
<dbReference type="PANTHER" id="PTHR31944:SF129">
    <property type="entry name" value="ASPYRIDONES CLUSTER REGULATOR APDR-RELATED"/>
    <property type="match status" value="1"/>
</dbReference>
<evidence type="ECO:0000256" key="3">
    <source>
        <dbReference type="ARBA" id="ARBA00023015"/>
    </source>
</evidence>
<organism evidence="8 9">
    <name type="scientific">Colletotrichum navitas</name>
    <dbReference type="NCBI Taxonomy" id="681940"/>
    <lineage>
        <taxon>Eukaryota</taxon>
        <taxon>Fungi</taxon>
        <taxon>Dikarya</taxon>
        <taxon>Ascomycota</taxon>
        <taxon>Pezizomycotina</taxon>
        <taxon>Sordariomycetes</taxon>
        <taxon>Hypocreomycetidae</taxon>
        <taxon>Glomerellales</taxon>
        <taxon>Glomerellaceae</taxon>
        <taxon>Colletotrichum</taxon>
        <taxon>Colletotrichum graminicola species complex</taxon>
    </lineage>
</organism>
<evidence type="ECO:0000256" key="5">
    <source>
        <dbReference type="ARBA" id="ARBA00023163"/>
    </source>
</evidence>
<keyword evidence="1" id="KW-0479">Metal-binding</keyword>
<feature type="compositionally biased region" description="Basic and acidic residues" evidence="7">
    <location>
        <begin position="1"/>
        <end position="11"/>
    </location>
</feature>
<feature type="region of interest" description="Disordered" evidence="7">
    <location>
        <begin position="1"/>
        <end position="49"/>
    </location>
</feature>
<dbReference type="GO" id="GO:0005634">
    <property type="term" value="C:nucleus"/>
    <property type="evidence" value="ECO:0007669"/>
    <property type="project" value="TreeGrafter"/>
</dbReference>
<dbReference type="EMBL" id="JAHLJV010000136">
    <property type="protein sequence ID" value="KAK1569425.1"/>
    <property type="molecule type" value="Genomic_DNA"/>
</dbReference>
<proteinExistence type="predicted"/>
<dbReference type="Proteomes" id="UP001230504">
    <property type="component" value="Unassembled WGS sequence"/>
</dbReference>
<dbReference type="GO" id="GO:0000978">
    <property type="term" value="F:RNA polymerase II cis-regulatory region sequence-specific DNA binding"/>
    <property type="evidence" value="ECO:0007669"/>
    <property type="project" value="TreeGrafter"/>
</dbReference>
<keyword evidence="6" id="KW-0539">Nucleus</keyword>
<keyword evidence="5" id="KW-0804">Transcription</keyword>
<dbReference type="PANTHER" id="PTHR31944">
    <property type="entry name" value="HEME-RESPONSIVE ZINC FINGER TRANSCRIPTION FACTOR HAP1"/>
    <property type="match status" value="1"/>
</dbReference>
<comment type="caution">
    <text evidence="8">The sequence shown here is derived from an EMBL/GenBank/DDBJ whole genome shotgun (WGS) entry which is preliminary data.</text>
</comment>
<evidence type="ECO:0000256" key="4">
    <source>
        <dbReference type="ARBA" id="ARBA00023125"/>
    </source>
</evidence>
<evidence type="ECO:0000313" key="8">
    <source>
        <dbReference type="EMBL" id="KAK1569425.1"/>
    </source>
</evidence>
<evidence type="ECO:0000256" key="6">
    <source>
        <dbReference type="ARBA" id="ARBA00023242"/>
    </source>
</evidence>
<evidence type="ECO:0000256" key="7">
    <source>
        <dbReference type="SAM" id="MobiDB-lite"/>
    </source>
</evidence>
<dbReference type="RefSeq" id="XP_060407670.1">
    <property type="nucleotide sequence ID" value="XM_060564538.1"/>
</dbReference>
<dbReference type="GO" id="GO:0001228">
    <property type="term" value="F:DNA-binding transcription activator activity, RNA polymerase II-specific"/>
    <property type="evidence" value="ECO:0007669"/>
    <property type="project" value="TreeGrafter"/>
</dbReference>
<keyword evidence="9" id="KW-1185">Reference proteome</keyword>
<protein>
    <submittedName>
        <fullName evidence="8">Uncharacterized protein</fullName>
    </submittedName>
</protein>
<keyword evidence="2" id="KW-0862">Zinc</keyword>
<dbReference type="InterPro" id="IPR051430">
    <property type="entry name" value="Fungal_TF_Env_Response"/>
</dbReference>
<gene>
    <name evidence="8" type="ORF">LY79DRAFT_680266</name>
</gene>
<sequence>MPTGHRVADQHRRCRRRSGQHQRSVPRAEHHGRGLTHHAQPAARQLVGGRGPPTALGHWATILELVVQCSLDSGTHPVIAAEALNCKFPSNLNDSQISDSTKTLPTGHPTGTFTQSSIQHVLLRSLPIRLRIAELLGQYQGEIPYDTTLRLGAELTAACRENSNLIDSFFRHRQTATAHRSGRSRSRYRTS</sequence>
<name>A0AAD8PL01_9PEZI</name>
<dbReference type="GeneID" id="85448778"/>
<keyword evidence="3" id="KW-0805">Transcription regulation</keyword>
<keyword evidence="4" id="KW-0238">DNA-binding</keyword>
<accession>A0AAD8PL01</accession>
<evidence type="ECO:0000256" key="2">
    <source>
        <dbReference type="ARBA" id="ARBA00022833"/>
    </source>
</evidence>
<reference evidence="8" key="1">
    <citation type="submission" date="2021-06" db="EMBL/GenBank/DDBJ databases">
        <title>Comparative genomics, transcriptomics and evolutionary studies reveal genomic signatures of adaptation to plant cell wall in hemibiotrophic fungi.</title>
        <authorList>
            <consortium name="DOE Joint Genome Institute"/>
            <person name="Baroncelli R."/>
            <person name="Diaz J.F."/>
            <person name="Benocci T."/>
            <person name="Peng M."/>
            <person name="Battaglia E."/>
            <person name="Haridas S."/>
            <person name="Andreopoulos W."/>
            <person name="Labutti K."/>
            <person name="Pangilinan J."/>
            <person name="Floch G.L."/>
            <person name="Makela M.R."/>
            <person name="Henrissat B."/>
            <person name="Grigoriev I.V."/>
            <person name="Crouch J.A."/>
            <person name="De Vries R.P."/>
            <person name="Sukno S.A."/>
            <person name="Thon M.R."/>
        </authorList>
    </citation>
    <scope>NUCLEOTIDE SEQUENCE</scope>
    <source>
        <strain evidence="8">CBS 125086</strain>
    </source>
</reference>